<dbReference type="Proteomes" id="UP000885750">
    <property type="component" value="Unassembled WGS sequence"/>
</dbReference>
<dbReference type="PANTHER" id="PTHR23117">
    <property type="entry name" value="GUANYLATE KINASE-RELATED"/>
    <property type="match status" value="1"/>
</dbReference>
<dbReference type="GO" id="GO:0005829">
    <property type="term" value="C:cytosol"/>
    <property type="evidence" value="ECO:0007669"/>
    <property type="project" value="TreeGrafter"/>
</dbReference>
<gene>
    <name evidence="11" type="primary">gmk</name>
    <name evidence="13" type="ORF">ENJ51_11965</name>
</gene>
<dbReference type="Gene3D" id="3.40.50.300">
    <property type="entry name" value="P-loop containing nucleotide triphosphate hydrolases"/>
    <property type="match status" value="1"/>
</dbReference>
<evidence type="ECO:0000256" key="8">
    <source>
        <dbReference type="ARBA" id="ARBA00022777"/>
    </source>
</evidence>
<dbReference type="InterPro" id="IPR027417">
    <property type="entry name" value="P-loop_NTPase"/>
</dbReference>
<dbReference type="FunFam" id="3.30.63.10:FF:000002">
    <property type="entry name" value="Guanylate kinase 1"/>
    <property type="match status" value="1"/>
</dbReference>
<comment type="similarity">
    <text evidence="2 11">Belongs to the guanylate kinase family.</text>
</comment>
<evidence type="ECO:0000259" key="12">
    <source>
        <dbReference type="PROSITE" id="PS50052"/>
    </source>
</evidence>
<proteinExistence type="inferred from homology"/>
<sequence>MLTGSLYIISAPSGAGKTSMISELIKQNAGIKVAISHTTRPIRRGEENGKHYHFTTLKDFKSKIEQAHFLEYAEVFGNYYGTSNQAINDQLESDHDVILEIDWQGAQQVRKLRPDAISIFILPPSVDELEQRLCGRKQDSEEVIKTRVKQSCDDMCHSNEFDYIIINDDFDNAVQDLASIFKCNNLRLANQQQRHREFLATIAKSASAHNSSE</sequence>
<evidence type="ECO:0000256" key="4">
    <source>
        <dbReference type="ARBA" id="ARBA00016296"/>
    </source>
</evidence>
<evidence type="ECO:0000256" key="10">
    <source>
        <dbReference type="ARBA" id="ARBA00030128"/>
    </source>
</evidence>
<comment type="catalytic activity">
    <reaction evidence="11">
        <text>GMP + ATP = GDP + ADP</text>
        <dbReference type="Rhea" id="RHEA:20780"/>
        <dbReference type="ChEBI" id="CHEBI:30616"/>
        <dbReference type="ChEBI" id="CHEBI:58115"/>
        <dbReference type="ChEBI" id="CHEBI:58189"/>
        <dbReference type="ChEBI" id="CHEBI:456216"/>
        <dbReference type="EC" id="2.7.4.8"/>
    </reaction>
</comment>
<dbReference type="SUPFAM" id="SSF52540">
    <property type="entry name" value="P-loop containing nucleoside triphosphate hydrolases"/>
    <property type="match status" value="1"/>
</dbReference>
<evidence type="ECO:0000256" key="2">
    <source>
        <dbReference type="ARBA" id="ARBA00005790"/>
    </source>
</evidence>
<feature type="domain" description="Guanylate kinase-like" evidence="12">
    <location>
        <begin position="4"/>
        <end position="182"/>
    </location>
</feature>
<feature type="binding site" evidence="11">
    <location>
        <begin position="11"/>
        <end position="18"/>
    </location>
    <ligand>
        <name>ATP</name>
        <dbReference type="ChEBI" id="CHEBI:30616"/>
    </ligand>
</feature>
<keyword evidence="5 11" id="KW-0963">Cytoplasm</keyword>
<dbReference type="HAMAP" id="MF_00328">
    <property type="entry name" value="Guanylate_kinase"/>
    <property type="match status" value="1"/>
</dbReference>
<organism evidence="13">
    <name type="scientific">Leucothrix mucor</name>
    <dbReference type="NCBI Taxonomy" id="45248"/>
    <lineage>
        <taxon>Bacteria</taxon>
        <taxon>Pseudomonadati</taxon>
        <taxon>Pseudomonadota</taxon>
        <taxon>Gammaproteobacteria</taxon>
        <taxon>Thiotrichales</taxon>
        <taxon>Thiotrichaceae</taxon>
        <taxon>Leucothrix</taxon>
    </lineage>
</organism>
<comment type="subcellular location">
    <subcellularLocation>
        <location evidence="1 11">Cytoplasm</location>
    </subcellularLocation>
</comment>
<dbReference type="NCBIfam" id="TIGR03263">
    <property type="entry name" value="guanyl_kin"/>
    <property type="match status" value="1"/>
</dbReference>
<dbReference type="InterPro" id="IPR020590">
    <property type="entry name" value="Guanylate_kinase_CS"/>
</dbReference>
<comment type="function">
    <text evidence="11">Essential for recycling GMP and indirectly, cGMP.</text>
</comment>
<dbReference type="Pfam" id="PF00625">
    <property type="entry name" value="Guanylate_kin"/>
    <property type="match status" value="1"/>
</dbReference>
<evidence type="ECO:0000256" key="5">
    <source>
        <dbReference type="ARBA" id="ARBA00022490"/>
    </source>
</evidence>
<protein>
    <recommendedName>
        <fullName evidence="4 11">Guanylate kinase</fullName>
        <ecNumber evidence="3 11">2.7.4.8</ecNumber>
    </recommendedName>
    <alternativeName>
        <fullName evidence="10 11">GMP kinase</fullName>
    </alternativeName>
</protein>
<dbReference type="CDD" id="cd00071">
    <property type="entry name" value="GMPK"/>
    <property type="match status" value="1"/>
</dbReference>
<evidence type="ECO:0000256" key="9">
    <source>
        <dbReference type="ARBA" id="ARBA00022840"/>
    </source>
</evidence>
<dbReference type="PROSITE" id="PS50052">
    <property type="entry name" value="GUANYLATE_KINASE_2"/>
    <property type="match status" value="1"/>
</dbReference>
<evidence type="ECO:0000256" key="6">
    <source>
        <dbReference type="ARBA" id="ARBA00022679"/>
    </source>
</evidence>
<evidence type="ECO:0000313" key="13">
    <source>
        <dbReference type="EMBL" id="HFC93515.1"/>
    </source>
</evidence>
<keyword evidence="6 11" id="KW-0808">Transferase</keyword>
<dbReference type="PANTHER" id="PTHR23117:SF13">
    <property type="entry name" value="GUANYLATE KINASE"/>
    <property type="match status" value="1"/>
</dbReference>
<dbReference type="InterPro" id="IPR017665">
    <property type="entry name" value="Guanylate_kinase"/>
</dbReference>
<evidence type="ECO:0000256" key="3">
    <source>
        <dbReference type="ARBA" id="ARBA00012961"/>
    </source>
</evidence>
<dbReference type="GO" id="GO:0004385">
    <property type="term" value="F:GMP kinase activity"/>
    <property type="evidence" value="ECO:0007669"/>
    <property type="project" value="UniProtKB-UniRule"/>
</dbReference>
<evidence type="ECO:0000256" key="11">
    <source>
        <dbReference type="HAMAP-Rule" id="MF_00328"/>
    </source>
</evidence>
<dbReference type="EC" id="2.7.4.8" evidence="3 11"/>
<keyword evidence="7 11" id="KW-0547">Nucleotide-binding</keyword>
<dbReference type="Gene3D" id="3.30.63.10">
    <property type="entry name" value="Guanylate Kinase phosphate binding domain"/>
    <property type="match status" value="1"/>
</dbReference>
<keyword evidence="8 11" id="KW-0418">Kinase</keyword>
<name>A0A7V2WW42_LEUMU</name>
<evidence type="ECO:0000256" key="1">
    <source>
        <dbReference type="ARBA" id="ARBA00004496"/>
    </source>
</evidence>
<dbReference type="PROSITE" id="PS00856">
    <property type="entry name" value="GUANYLATE_KINASE_1"/>
    <property type="match status" value="1"/>
</dbReference>
<evidence type="ECO:0000256" key="7">
    <source>
        <dbReference type="ARBA" id="ARBA00022741"/>
    </source>
</evidence>
<dbReference type="InterPro" id="IPR008145">
    <property type="entry name" value="GK/Ca_channel_bsu"/>
</dbReference>
<dbReference type="GO" id="GO:0005524">
    <property type="term" value="F:ATP binding"/>
    <property type="evidence" value="ECO:0007669"/>
    <property type="project" value="UniProtKB-UniRule"/>
</dbReference>
<dbReference type="InterPro" id="IPR008144">
    <property type="entry name" value="Guanylate_kin-like_dom"/>
</dbReference>
<keyword evidence="9 11" id="KW-0067">ATP-binding</keyword>
<dbReference type="FunFam" id="3.40.50.300:FF:000084">
    <property type="entry name" value="Guanylate kinase"/>
    <property type="match status" value="1"/>
</dbReference>
<comment type="caution">
    <text evidence="13">The sequence shown here is derived from an EMBL/GenBank/DDBJ whole genome shotgun (WGS) entry which is preliminary data.</text>
</comment>
<reference evidence="13" key="1">
    <citation type="journal article" date="2020" name="mSystems">
        <title>Genome- and Community-Level Interaction Insights into Carbon Utilization and Element Cycling Functions of Hydrothermarchaeota in Hydrothermal Sediment.</title>
        <authorList>
            <person name="Zhou Z."/>
            <person name="Liu Y."/>
            <person name="Xu W."/>
            <person name="Pan J."/>
            <person name="Luo Z.H."/>
            <person name="Li M."/>
        </authorList>
    </citation>
    <scope>NUCLEOTIDE SEQUENCE [LARGE SCALE GENOMIC DNA]</scope>
    <source>
        <strain evidence="13">HyVt-493</strain>
    </source>
</reference>
<dbReference type="EMBL" id="DRMS01000455">
    <property type="protein sequence ID" value="HFC93515.1"/>
    <property type="molecule type" value="Genomic_DNA"/>
</dbReference>
<dbReference type="SMART" id="SM00072">
    <property type="entry name" value="GuKc"/>
    <property type="match status" value="1"/>
</dbReference>
<dbReference type="AlphaFoldDB" id="A0A7V2WW42"/>
<accession>A0A7V2WW42</accession>